<accession>A0A4D4JBL9</accession>
<dbReference type="RefSeq" id="WP_137814889.1">
    <property type="nucleotide sequence ID" value="NZ_BJFL01000018.1"/>
</dbReference>
<evidence type="ECO:0000313" key="5">
    <source>
        <dbReference type="Proteomes" id="UP000298860"/>
    </source>
</evidence>
<keyword evidence="5" id="KW-1185">Reference proteome</keyword>
<feature type="domain" description="CRISPR type III-associated protein" evidence="3">
    <location>
        <begin position="234"/>
        <end position="419"/>
    </location>
</feature>
<dbReference type="Pfam" id="PF03787">
    <property type="entry name" value="RAMPs"/>
    <property type="match status" value="2"/>
</dbReference>
<dbReference type="GO" id="GO:0051607">
    <property type="term" value="P:defense response to virus"/>
    <property type="evidence" value="ECO:0007669"/>
    <property type="project" value="UniProtKB-KW"/>
</dbReference>
<comment type="subunit">
    <text evidence="2">Part of the Csm effector complex that includes Cas10, Csm2, Csm3, Csm4 and Csm5.</text>
</comment>
<sequence>MTPPHYVRDDYRLEFRARTPVHVGAAGADAVADLPLAADGQDRLIIPGSSWTGVLRALIREIAPEDEMEVFGYADGQDGQASRLSVFDSVVPDRGVELRTGVGIDRRTGAAATALLYDRLVLPSGQQLVLDLRYEGLNRPSLRKLIAHVRAHGLTIGAASSRGLGLLDCVSATVRRADLRSRRSVLAMLAGRTEPEEIEPAGETTGMEIRLDWRPRQPVVVAASAAGAKGELLPLLTTVDGGFAPVLPGSSIKGVLRSEAERVVRTLLGPDADPTGDPVASVADLATRVPVLAMLFGSPDRAAAIRIADVTARPDEPVAPADGDREFTGVEARTPGWLAKRTRVAVDRWTGGAADARLFTTAEPRVWEWDPIVVRLDPARIPADRLRAAVVLLGVALARIIDGAAGFGHASTRGLGEVEVREVTVTGAAGLPEFAGDWWSWLRALADGTGLDSLLGIEKGVTA</sequence>
<reference evidence="5" key="1">
    <citation type="submission" date="2019-04" db="EMBL/GenBank/DDBJ databases">
        <title>Draft genome sequence of Pseudonocardiaceae bacterium SL3-2-4.</title>
        <authorList>
            <person name="Ningsih F."/>
            <person name="Yokota A."/>
            <person name="Sakai Y."/>
            <person name="Nanatani K."/>
            <person name="Yabe S."/>
            <person name="Oetari A."/>
            <person name="Sjamsuridzal W."/>
        </authorList>
    </citation>
    <scope>NUCLEOTIDE SEQUENCE [LARGE SCALE GENOMIC DNA]</scope>
    <source>
        <strain evidence="5">SL3-2-4</strain>
    </source>
</reference>
<organism evidence="4 5">
    <name type="scientific">Gandjariella thermophila</name>
    <dbReference type="NCBI Taxonomy" id="1931992"/>
    <lineage>
        <taxon>Bacteria</taxon>
        <taxon>Bacillati</taxon>
        <taxon>Actinomycetota</taxon>
        <taxon>Actinomycetes</taxon>
        <taxon>Pseudonocardiales</taxon>
        <taxon>Pseudonocardiaceae</taxon>
        <taxon>Gandjariella</taxon>
    </lineage>
</organism>
<evidence type="ECO:0000313" key="4">
    <source>
        <dbReference type="EMBL" id="GDY31836.1"/>
    </source>
</evidence>
<proteinExistence type="predicted"/>
<evidence type="ECO:0000256" key="1">
    <source>
        <dbReference type="ARBA" id="ARBA00023118"/>
    </source>
</evidence>
<name>A0A4D4JBL9_9PSEU</name>
<feature type="domain" description="CRISPR type III-associated protein" evidence="3">
    <location>
        <begin position="15"/>
        <end position="167"/>
    </location>
</feature>
<evidence type="ECO:0000256" key="2">
    <source>
        <dbReference type="ARBA" id="ARBA00093789"/>
    </source>
</evidence>
<dbReference type="CDD" id="cd09726">
    <property type="entry name" value="RAMP_I_III"/>
    <property type="match status" value="1"/>
</dbReference>
<evidence type="ECO:0000259" key="3">
    <source>
        <dbReference type="Pfam" id="PF03787"/>
    </source>
</evidence>
<protein>
    <recommendedName>
        <fullName evidence="3">CRISPR type III-associated protein domain-containing protein</fullName>
    </recommendedName>
</protein>
<dbReference type="InterPro" id="IPR005537">
    <property type="entry name" value="RAMP_III_fam"/>
</dbReference>
<dbReference type="AlphaFoldDB" id="A0A4D4JBL9"/>
<dbReference type="PANTHER" id="PTHR35579">
    <property type="entry name" value="CRISPR SYSTEM CMS ENDORIBONUCLEASE CSM3"/>
    <property type="match status" value="1"/>
</dbReference>
<gene>
    <name evidence="4" type="ORF">GTS_34690</name>
</gene>
<dbReference type="OrthoDB" id="5242922at2"/>
<dbReference type="EMBL" id="BJFL01000018">
    <property type="protein sequence ID" value="GDY31836.1"/>
    <property type="molecule type" value="Genomic_DNA"/>
</dbReference>
<dbReference type="InterPro" id="IPR052216">
    <property type="entry name" value="CRISPR_Csm3_endoribonuclease"/>
</dbReference>
<keyword evidence="1" id="KW-0051">Antiviral defense</keyword>
<dbReference type="PANTHER" id="PTHR35579:SF6">
    <property type="entry name" value="DUF324 DOMAIN-CONTAINING PROTEIN"/>
    <property type="match status" value="1"/>
</dbReference>
<comment type="caution">
    <text evidence="4">The sequence shown here is derived from an EMBL/GenBank/DDBJ whole genome shotgun (WGS) entry which is preliminary data.</text>
</comment>
<dbReference type="Proteomes" id="UP000298860">
    <property type="component" value="Unassembled WGS sequence"/>
</dbReference>